<feature type="domain" description="Fibronectin type-III" evidence="3">
    <location>
        <begin position="451"/>
        <end position="538"/>
    </location>
</feature>
<dbReference type="RefSeq" id="XP_033818170.1">
    <property type="nucleotide sequence ID" value="XM_033962279.1"/>
</dbReference>
<organism evidence="4 5">
    <name type="scientific">Geotrypetes seraphini</name>
    <name type="common">Gaboon caecilian</name>
    <name type="synonym">Caecilia seraphini</name>
    <dbReference type="NCBI Taxonomy" id="260995"/>
    <lineage>
        <taxon>Eukaryota</taxon>
        <taxon>Metazoa</taxon>
        <taxon>Chordata</taxon>
        <taxon>Craniata</taxon>
        <taxon>Vertebrata</taxon>
        <taxon>Euteleostomi</taxon>
        <taxon>Amphibia</taxon>
        <taxon>Gymnophiona</taxon>
        <taxon>Geotrypetes</taxon>
    </lineage>
</organism>
<dbReference type="InterPro" id="IPR016024">
    <property type="entry name" value="ARM-type_fold"/>
</dbReference>
<sequence>MLHAQSAAPALGSHLALLLSPEPGQVLQAVAKLVDTLQQDREWLLQNLLGAAECSQYLSALCNLLTAPDVRLCSNAAYILGTIAENEMGASCLMVLAERQNVEDWHFLDILAAMLKWDDSEAVMNAAGTLGTLAETIAGRQWLLNDPHGDEIIDDITALLDSADEWTASNAALVLARITMSHEGCAKLLGHPKSSNTLRKLIASLGVDEAGCGLNAAFALGRLCNTDAGMKQILSFPEAERMLIALESMMTNGDAGGSRNACFALSCFATDKDGHAHVLRSSAFARILDTLCFLMQSEEQESSWFAAVVVKVLANQPMGVVKLRLHTKLESILKKVAASKTAGKELLEEVTITLRKLQRLPKPPAPEAKVLDSGSIWVEWEELKPGSGLQITYRIFEGNTLLHEGFQCSYVFSDTIPGREYHFKLGLETEGDHSPYSNITTVILEESVPSYPLDFQVISRTATHLKLIWSPPAKPNGIIKCYTLYKGNAFLDSTSELSYIVGGLLPSTSYTFSIYASTSKGKGEKAFLVVKTADTGDHAPRKLTLYVVGRSEIFITWNVPRVLLGRFFNYELCLNGKVVYLGTERSYTAKRLTANTEYTCRVSAITSEGRCESKPVTKRTAKDEYENINKGYYSPAWNRHTETTSTASETPIMSEIPERSASQMRPPKHSPSKPLKSLLSRKTITSKENAKPALRSRKNSTLSWSTESSEEPASQLVSSTEPVVYYPLRSLTFYRLPNPNATTHMTDFSLTPTKSLNMAREIEDNSQFLPPLKNLSAYLVQQRAKTKRELLQGKMEKIHRWNKLNHICSTILLDKEQNLTLQKPVKPRKDSLPIRLQAWTDLHKDLSQTAATERQEELKGETYPKKQVQQ</sequence>
<dbReference type="OrthoDB" id="10253954at2759"/>
<reference evidence="5" key="1">
    <citation type="submission" date="2025-08" db="UniProtKB">
        <authorList>
            <consortium name="RefSeq"/>
        </authorList>
    </citation>
    <scope>IDENTIFICATION</scope>
</reference>
<evidence type="ECO:0000256" key="2">
    <source>
        <dbReference type="SAM" id="MobiDB-lite"/>
    </source>
</evidence>
<feature type="domain" description="Fibronectin type-III" evidence="3">
    <location>
        <begin position="539"/>
        <end position="623"/>
    </location>
</feature>
<evidence type="ECO:0000259" key="3">
    <source>
        <dbReference type="PROSITE" id="PS50853"/>
    </source>
</evidence>
<dbReference type="InterPro" id="IPR050991">
    <property type="entry name" value="ECM_Regulatory_Proteins"/>
</dbReference>
<keyword evidence="4" id="KW-1185">Reference proteome</keyword>
<dbReference type="KEGG" id="gsh:117368544"/>
<dbReference type="InterPro" id="IPR011989">
    <property type="entry name" value="ARM-like"/>
</dbReference>
<accession>A0A6P8SGX6</accession>
<dbReference type="GeneID" id="117368544"/>
<feature type="compositionally biased region" description="Low complexity" evidence="2">
    <location>
        <begin position="672"/>
        <end position="682"/>
    </location>
</feature>
<dbReference type="SUPFAM" id="SSF48371">
    <property type="entry name" value="ARM repeat"/>
    <property type="match status" value="1"/>
</dbReference>
<dbReference type="Proteomes" id="UP000515159">
    <property type="component" value="Chromosome 10"/>
</dbReference>
<dbReference type="InterPro" id="IPR003961">
    <property type="entry name" value="FN3_dom"/>
</dbReference>
<dbReference type="CDD" id="cd00063">
    <property type="entry name" value="FN3"/>
    <property type="match status" value="3"/>
</dbReference>
<dbReference type="Gene3D" id="1.25.10.10">
    <property type="entry name" value="Leucine-rich Repeat Variant"/>
    <property type="match status" value="1"/>
</dbReference>
<feature type="region of interest" description="Disordered" evidence="2">
    <location>
        <begin position="658"/>
        <end position="715"/>
    </location>
</feature>
<evidence type="ECO:0000313" key="4">
    <source>
        <dbReference type="Proteomes" id="UP000515159"/>
    </source>
</evidence>
<dbReference type="Gene3D" id="2.60.40.10">
    <property type="entry name" value="Immunoglobulins"/>
    <property type="match status" value="2"/>
</dbReference>
<evidence type="ECO:0000313" key="5">
    <source>
        <dbReference type="RefSeq" id="XP_033818170.1"/>
    </source>
</evidence>
<dbReference type="PANTHER" id="PTHR46708:SF11">
    <property type="entry name" value="RECEPTOR-TYPE TYROSINE-PROTEIN PHOSPHATASE ETA-LIKE"/>
    <property type="match status" value="1"/>
</dbReference>
<gene>
    <name evidence="5" type="primary">LOC117368544</name>
</gene>
<dbReference type="SMART" id="SM00060">
    <property type="entry name" value="FN3"/>
    <property type="match status" value="3"/>
</dbReference>
<feature type="region of interest" description="Disordered" evidence="2">
    <location>
        <begin position="848"/>
        <end position="870"/>
    </location>
</feature>
<keyword evidence="1" id="KW-0677">Repeat</keyword>
<evidence type="ECO:0000256" key="1">
    <source>
        <dbReference type="ARBA" id="ARBA00022737"/>
    </source>
</evidence>
<dbReference type="SUPFAM" id="SSF49265">
    <property type="entry name" value="Fibronectin type III"/>
    <property type="match status" value="2"/>
</dbReference>
<dbReference type="Pfam" id="PF00041">
    <property type="entry name" value="fn3"/>
    <property type="match status" value="2"/>
</dbReference>
<dbReference type="InParanoid" id="A0A6P8SGX6"/>
<feature type="domain" description="Fibronectin type-III" evidence="3">
    <location>
        <begin position="362"/>
        <end position="447"/>
    </location>
</feature>
<protein>
    <submittedName>
        <fullName evidence="5">Uncharacterized protein LOC117368544</fullName>
    </submittedName>
</protein>
<dbReference type="AlphaFoldDB" id="A0A6P8SGX6"/>
<dbReference type="PROSITE" id="PS50853">
    <property type="entry name" value="FN3"/>
    <property type="match status" value="3"/>
</dbReference>
<dbReference type="InterPro" id="IPR013783">
    <property type="entry name" value="Ig-like_fold"/>
</dbReference>
<proteinExistence type="predicted"/>
<dbReference type="InterPro" id="IPR036116">
    <property type="entry name" value="FN3_sf"/>
</dbReference>
<feature type="compositionally biased region" description="Basic and acidic residues" evidence="2">
    <location>
        <begin position="853"/>
        <end position="864"/>
    </location>
</feature>
<name>A0A6P8SGX6_GEOSA</name>
<dbReference type="PANTHER" id="PTHR46708">
    <property type="entry name" value="TENASCIN"/>
    <property type="match status" value="1"/>
</dbReference>